<protein>
    <submittedName>
        <fullName evidence="2">Putative Flp pilus-assembly TadE/G-like</fullName>
    </submittedName>
</protein>
<sequence>MKVNEYKRVLLVRKQGGITTILITLLLLVFLFFTALAVDVNHALVNKSRLQNGVDAAALAAAVKVSGGESDAVAEATALSTLTSMFTADGNSEISLPAESISITFSNDPQNFSGTYDSSADTYVRVALTDVPLTSYFLHYFDIDKESGASAVAGPSSTLVYACNIVPIAVCADTVSGPNDFLGFEYETIHELKVADQNSSEMGPGNYQLLDFGSGAATVRTALAGGYEGCVDISNNVDTKPGNTVGPVGQGLNTRFGVYAGGGVSAADYPPDIYVEEPGSLASTDADGNVVYNDTWMYADYLTESASCDGSASGNCTAGEAGRRILPIPMVDCTGAGGGATSLPVTAVGCFFLIQKAPANNGAQDGVYGEFIEDCTVKNGSTGMTPNAEGIYKIQLYRDPLSGES</sequence>
<evidence type="ECO:0000313" key="3">
    <source>
        <dbReference type="Proteomes" id="UP000236721"/>
    </source>
</evidence>
<name>A0A1H5YJT8_9VIBR</name>
<evidence type="ECO:0000259" key="1">
    <source>
        <dbReference type="Pfam" id="PF13400"/>
    </source>
</evidence>
<gene>
    <name evidence="2" type="ORF">SAMN04488244_109135</name>
</gene>
<dbReference type="Proteomes" id="UP000236721">
    <property type="component" value="Unassembled WGS sequence"/>
</dbReference>
<dbReference type="AlphaFoldDB" id="A0A1H5YJT8"/>
<keyword evidence="3" id="KW-1185">Reference proteome</keyword>
<feature type="domain" description="Putative Flp pilus-assembly TadG-like N-terminal" evidence="1">
    <location>
        <begin position="16"/>
        <end position="63"/>
    </location>
</feature>
<dbReference type="OrthoDB" id="6350731at2"/>
<dbReference type="Pfam" id="PF13400">
    <property type="entry name" value="Tad"/>
    <property type="match status" value="1"/>
</dbReference>
<proteinExistence type="predicted"/>
<dbReference type="EMBL" id="FNVG01000009">
    <property type="protein sequence ID" value="SEG24409.1"/>
    <property type="molecule type" value="Genomic_DNA"/>
</dbReference>
<dbReference type="InterPro" id="IPR028087">
    <property type="entry name" value="Tad_N"/>
</dbReference>
<evidence type="ECO:0000313" key="2">
    <source>
        <dbReference type="EMBL" id="SEG24409.1"/>
    </source>
</evidence>
<reference evidence="3" key="1">
    <citation type="submission" date="2016-10" db="EMBL/GenBank/DDBJ databases">
        <authorList>
            <person name="Varghese N."/>
            <person name="Submissions S."/>
        </authorList>
    </citation>
    <scope>NUCLEOTIDE SEQUENCE [LARGE SCALE GENOMIC DNA]</scope>
    <source>
        <strain evidence="3">CGMCC 1.7062</strain>
    </source>
</reference>
<organism evidence="2 3">
    <name type="scientific">Vibrio hangzhouensis</name>
    <dbReference type="NCBI Taxonomy" id="462991"/>
    <lineage>
        <taxon>Bacteria</taxon>
        <taxon>Pseudomonadati</taxon>
        <taxon>Pseudomonadota</taxon>
        <taxon>Gammaproteobacteria</taxon>
        <taxon>Vibrionales</taxon>
        <taxon>Vibrionaceae</taxon>
        <taxon>Vibrio</taxon>
    </lineage>
</organism>
<accession>A0A1H5YJT8</accession>